<protein>
    <submittedName>
        <fullName evidence="2">Putative ixodes 26 kDa salivary protein</fullName>
    </submittedName>
</protein>
<dbReference type="EMBL" id="GADI01001908">
    <property type="protein sequence ID" value="JAA71900.1"/>
    <property type="molecule type" value="mRNA"/>
</dbReference>
<sequence length="142" mass="16581">MKVFFGVLVLAPLIFCLDAERTSNGPKEKRSSRIETKITISYLLDGNEFTIEDAARNSAVGKWLNDVQERAQEKLKKDLKMEIKFEITDINITDEDLTHKIIYWSSDRLLHASTYLDHLKKSYQRRMSPDIICVLTNYTMYE</sequence>
<reference evidence="2" key="1">
    <citation type="submission" date="2012-12" db="EMBL/GenBank/DDBJ databases">
        <title>Identification and characterization of a phenylalanine ammonia-lyase gene family in Isatis indigotica Fort.</title>
        <authorList>
            <person name="Liu Q."/>
            <person name="Chen J."/>
            <person name="Zhou X."/>
            <person name="Di P."/>
            <person name="Xiao Y."/>
            <person name="Xuan H."/>
            <person name="Zhang L."/>
            <person name="Chen W."/>
        </authorList>
    </citation>
    <scope>NUCLEOTIDE SEQUENCE</scope>
    <source>
        <tissue evidence="2">Salivary gland</tissue>
    </source>
</reference>
<evidence type="ECO:0000313" key="2">
    <source>
        <dbReference type="EMBL" id="JAA71900.1"/>
    </source>
</evidence>
<accession>A0A0K8RLD6</accession>
<feature type="signal peptide" evidence="1">
    <location>
        <begin position="1"/>
        <end position="19"/>
    </location>
</feature>
<name>A0A0K8RLD6_IXORI</name>
<proteinExistence type="evidence at transcript level"/>
<feature type="chain" id="PRO_5005518560" evidence="1">
    <location>
        <begin position="20"/>
        <end position="142"/>
    </location>
</feature>
<organism evidence="2">
    <name type="scientific">Ixodes ricinus</name>
    <name type="common">Common tick</name>
    <name type="synonym">Acarus ricinus</name>
    <dbReference type="NCBI Taxonomy" id="34613"/>
    <lineage>
        <taxon>Eukaryota</taxon>
        <taxon>Metazoa</taxon>
        <taxon>Ecdysozoa</taxon>
        <taxon>Arthropoda</taxon>
        <taxon>Chelicerata</taxon>
        <taxon>Arachnida</taxon>
        <taxon>Acari</taxon>
        <taxon>Parasitiformes</taxon>
        <taxon>Ixodida</taxon>
        <taxon>Ixodoidea</taxon>
        <taxon>Ixodidae</taxon>
        <taxon>Ixodinae</taxon>
        <taxon>Ixodes</taxon>
    </lineage>
</organism>
<dbReference type="AlphaFoldDB" id="A0A0K8RLD6"/>
<keyword evidence="1" id="KW-0732">Signal</keyword>
<evidence type="ECO:0000256" key="1">
    <source>
        <dbReference type="SAM" id="SignalP"/>
    </source>
</evidence>